<reference evidence="1" key="1">
    <citation type="submission" date="2020-11" db="EMBL/GenBank/DDBJ databases">
        <authorList>
            <person name="Tran Van P."/>
        </authorList>
    </citation>
    <scope>NUCLEOTIDE SEQUENCE</scope>
</reference>
<organism evidence="1">
    <name type="scientific">Timema tahoe</name>
    <dbReference type="NCBI Taxonomy" id="61484"/>
    <lineage>
        <taxon>Eukaryota</taxon>
        <taxon>Metazoa</taxon>
        <taxon>Ecdysozoa</taxon>
        <taxon>Arthropoda</taxon>
        <taxon>Hexapoda</taxon>
        <taxon>Insecta</taxon>
        <taxon>Pterygota</taxon>
        <taxon>Neoptera</taxon>
        <taxon>Polyneoptera</taxon>
        <taxon>Phasmatodea</taxon>
        <taxon>Timematodea</taxon>
        <taxon>Timematoidea</taxon>
        <taxon>Timematidae</taxon>
        <taxon>Timema</taxon>
    </lineage>
</organism>
<dbReference type="EMBL" id="OE007375">
    <property type="protein sequence ID" value="CAD7463150.1"/>
    <property type="molecule type" value="Genomic_DNA"/>
</dbReference>
<accession>A0A7R9P0R4</accession>
<name>A0A7R9P0R4_9NEOP</name>
<protein>
    <submittedName>
        <fullName evidence="1">Uncharacterized protein</fullName>
    </submittedName>
</protein>
<sequence>MDGREGCRSLYPASKDDDHTTLLAECKQAAARFTQRVKMMTRLLYSLNGGVFYFLKFRFDIKELLLKSGGEEGLAHDRIVQNHELQLAGVQGSTADDHSCFAVPVDKELGRLNLEEVNPHLRGGGVENHIGKTTPSSPDRDSNIDLPVLGGRAQHASALANSATEADSHKKKIIFGVSSGWFEPGKELFTLGCTLKQSPSPLYTHLPDTADLHGSSRLMSMKVTHSVEVGERLRITLVSLVSANHGISVEEVREWFLSEDCRPFFILKHNLVPCPLLAPFPPPGINSAGFDEAPLVA</sequence>
<gene>
    <name evidence="1" type="ORF">TTEB3V08_LOCUS11036</name>
</gene>
<evidence type="ECO:0000313" key="1">
    <source>
        <dbReference type="EMBL" id="CAD7463150.1"/>
    </source>
</evidence>
<dbReference type="AlphaFoldDB" id="A0A7R9P0R4"/>
<proteinExistence type="predicted"/>